<dbReference type="Pfam" id="PF13424">
    <property type="entry name" value="TPR_12"/>
    <property type="match status" value="1"/>
</dbReference>
<accession>A0A846MPY1</accession>
<proteinExistence type="predicted"/>
<dbReference type="InterPro" id="IPR011990">
    <property type="entry name" value="TPR-like_helical_dom_sf"/>
</dbReference>
<evidence type="ECO:0000313" key="6">
    <source>
        <dbReference type="EMBL" id="NIK73432.1"/>
    </source>
</evidence>
<keyword evidence="3" id="KW-1133">Transmembrane helix</keyword>
<evidence type="ECO:0000256" key="4">
    <source>
        <dbReference type="SAM" id="SignalP"/>
    </source>
</evidence>
<name>A0A846MPY1_9BACT</name>
<evidence type="ECO:0000313" key="7">
    <source>
        <dbReference type="Proteomes" id="UP000537126"/>
    </source>
</evidence>
<dbReference type="PROSITE" id="PS50005">
    <property type="entry name" value="TPR"/>
    <property type="match status" value="3"/>
</dbReference>
<dbReference type="AlphaFoldDB" id="A0A846MPY1"/>
<dbReference type="InterPro" id="IPR036457">
    <property type="entry name" value="PPM-type-like_dom_sf"/>
</dbReference>
<sequence length="772" mass="88889">MQKIKIAFLLFITCVLFGMDAAAQNVDQLIEQYNAASSPEAKAEIAYQIGLSYEAKRVYSKAIEYYENAAKMMQDIPVDRFGFEQRISVMERNAICHAELKEYKKSENIYKQILFIYRQWGNKRGELYILEALAEVASKAEDYRRALEYTEEALTLAKQLKDKRSQVKLYNNLGFLHKKVSSPERALDAFDKAYTLVKENPDVFKKSELAVVLQNIGVLYTNLRQYDRATDYYNQALTIASESGDKSEMAKVYNYVAINEMLSNRMNKAFYAAETAIKLAQEVDDLETLAFSYKVMEDLYRSRKRYDKMAEYEQKRLEVENKLRVQEEIRQREQLRYQLELMQRESALREAQLAQEKERAERERIQKEKELREAQLKLLEEERLRAEKEAELERQRRLALERERAIELERARAEAARQKAAADSIAKVQAEKSAAEALKAQQEAQARAKAEAEARRQAELAAEREKEIQKYYVLVLGLAAAVIVLVAIGLIQTRKANRALAQKNEEIERQRKELALQNERIQSSIKAAKIIQQAVLPSNAIFSVLFKEYFVIFWPRDVVSGDFYWVYAKGTKKIVASVDCTGHGVPGAFMSLIGNMLLDKLIKLQNLTEPDAVLHKLHKEVRLALHQGESENRDGMDVGLATIEDKDRETVVVTFAGARRPLYYIEKGTTEPKMVKGTRRSIGGIQNEELGFERHVIEMPKGSYIYLGSDGFIDQHDAAERKKFGEKRFLQLLASVAHEPLEKQKEVLEQTLREYMRGAEQRDDISLVAVRV</sequence>
<dbReference type="Pfam" id="PF13181">
    <property type="entry name" value="TPR_8"/>
    <property type="match status" value="1"/>
</dbReference>
<reference evidence="6 7" key="1">
    <citation type="submission" date="2020-03" db="EMBL/GenBank/DDBJ databases">
        <title>Genomic Encyclopedia of Type Strains, Phase IV (KMG-IV): sequencing the most valuable type-strain genomes for metagenomic binning, comparative biology and taxonomic classification.</title>
        <authorList>
            <person name="Goeker M."/>
        </authorList>
    </citation>
    <scope>NUCLEOTIDE SEQUENCE [LARGE SCALE GENOMIC DNA]</scope>
    <source>
        <strain evidence="6 7">DSM 5718</strain>
    </source>
</reference>
<feature type="chain" id="PRO_5032941842" evidence="4">
    <location>
        <begin position="24"/>
        <end position="772"/>
    </location>
</feature>
<feature type="coiled-coil region" evidence="2">
    <location>
        <begin position="309"/>
        <end position="524"/>
    </location>
</feature>
<evidence type="ECO:0000256" key="2">
    <source>
        <dbReference type="SAM" id="Coils"/>
    </source>
</evidence>
<dbReference type="Gene3D" id="3.60.40.10">
    <property type="entry name" value="PPM-type phosphatase domain"/>
    <property type="match status" value="1"/>
</dbReference>
<evidence type="ECO:0000256" key="3">
    <source>
        <dbReference type="SAM" id="Phobius"/>
    </source>
</evidence>
<gene>
    <name evidence="6" type="ORF">FHS56_000918</name>
</gene>
<organism evidence="6 7">
    <name type="scientific">Thermonema lapsum</name>
    <dbReference type="NCBI Taxonomy" id="28195"/>
    <lineage>
        <taxon>Bacteria</taxon>
        <taxon>Pseudomonadati</taxon>
        <taxon>Bacteroidota</taxon>
        <taxon>Cytophagia</taxon>
        <taxon>Cytophagales</taxon>
        <taxon>Thermonemataceae</taxon>
        <taxon>Thermonema</taxon>
    </lineage>
</organism>
<dbReference type="SMART" id="SM00028">
    <property type="entry name" value="TPR"/>
    <property type="match status" value="6"/>
</dbReference>
<dbReference type="Gene3D" id="1.25.40.10">
    <property type="entry name" value="Tetratricopeptide repeat domain"/>
    <property type="match status" value="2"/>
</dbReference>
<dbReference type="InterPro" id="IPR001932">
    <property type="entry name" value="PPM-type_phosphatase-like_dom"/>
</dbReference>
<keyword evidence="7" id="KW-1185">Reference proteome</keyword>
<keyword evidence="4" id="KW-0732">Signal</keyword>
<protein>
    <submittedName>
        <fullName evidence="6">Serine phosphatase RsbU (Regulator of sigma subunit)/tetratricopeptide (TPR) repeat protein</fullName>
    </submittedName>
</protein>
<keyword evidence="1" id="KW-0802">TPR repeat</keyword>
<keyword evidence="2" id="KW-0175">Coiled coil</keyword>
<feature type="signal peptide" evidence="4">
    <location>
        <begin position="1"/>
        <end position="23"/>
    </location>
</feature>
<evidence type="ECO:0000256" key="1">
    <source>
        <dbReference type="PROSITE-ProRule" id="PRU00339"/>
    </source>
</evidence>
<dbReference type="SUPFAM" id="SSF48452">
    <property type="entry name" value="TPR-like"/>
    <property type="match status" value="2"/>
</dbReference>
<dbReference type="Pfam" id="PF07228">
    <property type="entry name" value="SpoIIE"/>
    <property type="match status" value="1"/>
</dbReference>
<dbReference type="Proteomes" id="UP000537126">
    <property type="component" value="Unassembled WGS sequence"/>
</dbReference>
<feature type="transmembrane region" description="Helical" evidence="3">
    <location>
        <begin position="471"/>
        <end position="491"/>
    </location>
</feature>
<keyword evidence="3" id="KW-0812">Transmembrane</keyword>
<feature type="repeat" description="TPR" evidence="1">
    <location>
        <begin position="210"/>
        <end position="243"/>
    </location>
</feature>
<feature type="repeat" description="TPR" evidence="1">
    <location>
        <begin position="43"/>
        <end position="76"/>
    </location>
</feature>
<feature type="domain" description="PPM-type phosphatase" evidence="5">
    <location>
        <begin position="544"/>
        <end position="772"/>
    </location>
</feature>
<dbReference type="PANTHER" id="PTHR10098">
    <property type="entry name" value="RAPSYN-RELATED"/>
    <property type="match status" value="1"/>
</dbReference>
<dbReference type="EMBL" id="JAASRN010000001">
    <property type="protein sequence ID" value="NIK73432.1"/>
    <property type="molecule type" value="Genomic_DNA"/>
</dbReference>
<dbReference type="InterPro" id="IPR019734">
    <property type="entry name" value="TPR_rpt"/>
</dbReference>
<keyword evidence="3" id="KW-0472">Membrane</keyword>
<dbReference type="SMART" id="SM00331">
    <property type="entry name" value="PP2C_SIG"/>
    <property type="match status" value="1"/>
</dbReference>
<comment type="caution">
    <text evidence="6">The sequence shown here is derived from an EMBL/GenBank/DDBJ whole genome shotgun (WGS) entry which is preliminary data.</text>
</comment>
<evidence type="ECO:0000259" key="5">
    <source>
        <dbReference type="SMART" id="SM00331"/>
    </source>
</evidence>
<dbReference type="RefSeq" id="WP_166918671.1">
    <property type="nucleotide sequence ID" value="NZ_JAASRN010000001.1"/>
</dbReference>
<feature type="repeat" description="TPR" evidence="1">
    <location>
        <begin position="167"/>
        <end position="200"/>
    </location>
</feature>